<protein>
    <recommendedName>
        <fullName evidence="9">BOS complex subunit TMEM147</fullName>
    </recommendedName>
    <alternativeName>
        <fullName evidence="10">Transmembrane protein 147</fullName>
    </alternativeName>
</protein>
<dbReference type="EMBL" id="CATQJA010002655">
    <property type="protein sequence ID" value="CAJ0579024.1"/>
    <property type="molecule type" value="Genomic_DNA"/>
</dbReference>
<dbReference type="Proteomes" id="UP001177023">
    <property type="component" value="Unassembled WGS sequence"/>
</dbReference>
<evidence type="ECO:0000256" key="4">
    <source>
        <dbReference type="ARBA" id="ARBA00022692"/>
    </source>
</evidence>
<sequence length="224" mass="25054">MTFFHFINCLALAFGPYFLVYKYSGLNEYSSVWKLGQAVLGYFLTQLFKLLLLATLFPTSATEGFALFPELLKSSADVFDVIGLHLIINYLMTGKSEIRFATAGFGYALANSFSTRIIYFWVGARATAFSWQYIQSALDSSSELIFWGAVATLAWLVRREYAKQTVIYALLAAAVFSSFTLHSLQYIWNINAWVMVILRAVYSIGLAAGTVYAYATNGSNATRR</sequence>
<gene>
    <name evidence="12" type="ORF">MSPICULIGERA_LOCUS17258</name>
</gene>
<organism evidence="12 13">
    <name type="scientific">Mesorhabditis spiculigera</name>
    <dbReference type="NCBI Taxonomy" id="96644"/>
    <lineage>
        <taxon>Eukaryota</taxon>
        <taxon>Metazoa</taxon>
        <taxon>Ecdysozoa</taxon>
        <taxon>Nematoda</taxon>
        <taxon>Chromadorea</taxon>
        <taxon>Rhabditida</taxon>
        <taxon>Rhabditina</taxon>
        <taxon>Rhabditomorpha</taxon>
        <taxon>Rhabditoidea</taxon>
        <taxon>Rhabditidae</taxon>
        <taxon>Mesorhabditinae</taxon>
        <taxon>Mesorhabditis</taxon>
    </lineage>
</organism>
<reference evidence="12" key="1">
    <citation type="submission" date="2023-06" db="EMBL/GenBank/DDBJ databases">
        <authorList>
            <person name="Delattre M."/>
        </authorList>
    </citation>
    <scope>NUCLEOTIDE SEQUENCE</scope>
    <source>
        <strain evidence="12">AF72</strain>
    </source>
</reference>
<proteinExistence type="inferred from homology"/>
<dbReference type="GO" id="GO:0005886">
    <property type="term" value="C:plasma membrane"/>
    <property type="evidence" value="ECO:0007669"/>
    <property type="project" value="UniProtKB-SubCell"/>
</dbReference>
<feature type="transmembrane region" description="Helical" evidence="11">
    <location>
        <begin position="190"/>
        <end position="215"/>
    </location>
</feature>
<evidence type="ECO:0000313" key="12">
    <source>
        <dbReference type="EMBL" id="CAJ0579024.1"/>
    </source>
</evidence>
<feature type="transmembrane region" description="Helical" evidence="11">
    <location>
        <begin position="165"/>
        <end position="184"/>
    </location>
</feature>
<dbReference type="Pfam" id="PF09767">
    <property type="entry name" value="DUF2053"/>
    <property type="match status" value="1"/>
</dbReference>
<keyword evidence="3" id="KW-1003">Cell membrane</keyword>
<evidence type="ECO:0000256" key="11">
    <source>
        <dbReference type="SAM" id="Phobius"/>
    </source>
</evidence>
<dbReference type="PANTHER" id="PTHR12869:SF0">
    <property type="entry name" value="BOS COMPLEX SUBUNIT TMEM147"/>
    <property type="match status" value="1"/>
</dbReference>
<keyword evidence="6 11" id="KW-1133">Transmembrane helix</keyword>
<keyword evidence="5" id="KW-0256">Endoplasmic reticulum</keyword>
<evidence type="ECO:0000256" key="6">
    <source>
        <dbReference type="ARBA" id="ARBA00022989"/>
    </source>
</evidence>
<dbReference type="GO" id="GO:0005789">
    <property type="term" value="C:endoplasmic reticulum membrane"/>
    <property type="evidence" value="ECO:0007669"/>
    <property type="project" value="UniProtKB-SubCell"/>
</dbReference>
<keyword evidence="7 11" id="KW-0472">Membrane</keyword>
<dbReference type="PANTHER" id="PTHR12869">
    <property type="entry name" value="SMALL SEVEN TRANSMEMBRANE DOMAIN-CONTAINING PROTEIN"/>
    <property type="match status" value="1"/>
</dbReference>
<dbReference type="InterPro" id="IPR019164">
    <property type="entry name" value="TMEM147"/>
</dbReference>
<evidence type="ECO:0000256" key="10">
    <source>
        <dbReference type="ARBA" id="ARBA00034899"/>
    </source>
</evidence>
<accession>A0AA36D343</accession>
<comment type="similarity">
    <text evidence="8">Belongs to the TMEM147 family.</text>
</comment>
<dbReference type="AlphaFoldDB" id="A0AA36D343"/>
<keyword evidence="4 11" id="KW-0812">Transmembrane</keyword>
<evidence type="ECO:0000256" key="2">
    <source>
        <dbReference type="ARBA" id="ARBA00004651"/>
    </source>
</evidence>
<feature type="transmembrane region" description="Helical" evidence="11">
    <location>
        <begin position="35"/>
        <end position="54"/>
    </location>
</feature>
<evidence type="ECO:0000256" key="8">
    <source>
        <dbReference type="ARBA" id="ARBA00034739"/>
    </source>
</evidence>
<evidence type="ECO:0000256" key="7">
    <source>
        <dbReference type="ARBA" id="ARBA00023136"/>
    </source>
</evidence>
<evidence type="ECO:0000256" key="5">
    <source>
        <dbReference type="ARBA" id="ARBA00022824"/>
    </source>
</evidence>
<feature type="non-terminal residue" evidence="12">
    <location>
        <position position="1"/>
    </location>
</feature>
<feature type="transmembrane region" description="Helical" evidence="11">
    <location>
        <begin position="104"/>
        <end position="122"/>
    </location>
</feature>
<keyword evidence="13" id="KW-1185">Reference proteome</keyword>
<comment type="caution">
    <text evidence="12">The sequence shown here is derived from an EMBL/GenBank/DDBJ whole genome shotgun (WGS) entry which is preliminary data.</text>
</comment>
<feature type="transmembrane region" description="Helical" evidence="11">
    <location>
        <begin position="6"/>
        <end position="23"/>
    </location>
</feature>
<evidence type="ECO:0000313" key="13">
    <source>
        <dbReference type="Proteomes" id="UP001177023"/>
    </source>
</evidence>
<name>A0AA36D343_9BILA</name>
<evidence type="ECO:0000256" key="3">
    <source>
        <dbReference type="ARBA" id="ARBA00022475"/>
    </source>
</evidence>
<evidence type="ECO:0000256" key="1">
    <source>
        <dbReference type="ARBA" id="ARBA00004477"/>
    </source>
</evidence>
<comment type="subcellular location">
    <subcellularLocation>
        <location evidence="2">Cell membrane</location>
        <topology evidence="2">Multi-pass membrane protein</topology>
    </subcellularLocation>
    <subcellularLocation>
        <location evidence="1">Endoplasmic reticulum membrane</location>
        <topology evidence="1">Multi-pass membrane protein</topology>
    </subcellularLocation>
</comment>
<evidence type="ECO:0000256" key="9">
    <source>
        <dbReference type="ARBA" id="ARBA00034846"/>
    </source>
</evidence>